<dbReference type="Proteomes" id="UP001213681">
    <property type="component" value="Unassembled WGS sequence"/>
</dbReference>
<dbReference type="InterPro" id="IPR036259">
    <property type="entry name" value="MFS_trans_sf"/>
</dbReference>
<feature type="domain" description="Major facilitator superfamily (MFS) profile" evidence="9">
    <location>
        <begin position="61"/>
        <end position="491"/>
    </location>
</feature>
<evidence type="ECO:0000256" key="7">
    <source>
        <dbReference type="SAM" id="MobiDB-lite"/>
    </source>
</evidence>
<dbReference type="Gene3D" id="1.20.1250.20">
    <property type="entry name" value="MFS general substrate transporter like domains"/>
    <property type="match status" value="1"/>
</dbReference>
<dbReference type="EMBL" id="JAPVEA010000008">
    <property type="protein sequence ID" value="KAJ5438321.1"/>
    <property type="molecule type" value="Genomic_DNA"/>
</dbReference>
<sequence length="532" mass="59436">MTSRNDSKPPTDHIEDATNSGIGDNNTGDAALALFNDPKEMHAFVDPAEEKRLIRKIDLMILPCLSVCYIFFYIDKTTLSYAAIFGISKDLHIVGTQYSWLSSIFYFGFLAWQLPTNLLMQRFPTAKYLSLNIIVWGILLALQAVTRNFATLAVLRGLSGAAEACGDPAFMLITGMWYTRREQPIKIGLWYSSLGLGIAGGGLLGYAIGQIKGSLPSWRYEFIIIGALCVAWGIVMFIVLPDSPVSAPLLSMDQRKLAVERLRENQTGIENRNFKRYQLIEGFTDLKVLCFFFIALLQAIVNGGITNFGTLIVKGFGYTTLGTTLLQIPYGVFIALVILFCVWVNDKMPPNSRCLMILVFLFPNIAAAFGLRFVPRGAKVGRLICYYVMFTTNFQEWREQMLILYQLTGSYNASFVMLLSLTTANIAGHTKKVTSSACLFVGYCVGNIAGPFFYKTNQAPEYSLGIWSMIVSHLLEVVVVVFLWILLKRENQRRDNLQNGPGVQGEGSGFDVDLSAFSDMTDKENPNFRYVY</sequence>
<feature type="transmembrane region" description="Helical" evidence="8">
    <location>
        <begin position="466"/>
        <end position="487"/>
    </location>
</feature>
<keyword evidence="5 8" id="KW-0472">Membrane</keyword>
<feature type="transmembrane region" description="Helical" evidence="8">
    <location>
        <begin position="57"/>
        <end position="74"/>
    </location>
</feature>
<feature type="transmembrane region" description="Helical" evidence="8">
    <location>
        <begin position="325"/>
        <end position="343"/>
    </location>
</feature>
<feature type="transmembrane region" description="Helical" evidence="8">
    <location>
        <begin position="402"/>
        <end position="421"/>
    </location>
</feature>
<reference evidence="10" key="2">
    <citation type="journal article" date="2023" name="IMA Fungus">
        <title>Comparative genomic study of the Penicillium genus elucidates a diverse pangenome and 15 lateral gene transfer events.</title>
        <authorList>
            <person name="Petersen C."/>
            <person name="Sorensen T."/>
            <person name="Nielsen M.R."/>
            <person name="Sondergaard T.E."/>
            <person name="Sorensen J.L."/>
            <person name="Fitzpatrick D.A."/>
            <person name="Frisvad J.C."/>
            <person name="Nielsen K.L."/>
        </authorList>
    </citation>
    <scope>NUCLEOTIDE SEQUENCE</scope>
    <source>
        <strain evidence="10">IBT 16125</strain>
    </source>
</reference>
<evidence type="ECO:0000313" key="10">
    <source>
        <dbReference type="EMBL" id="KAJ5438321.1"/>
    </source>
</evidence>
<keyword evidence="3 8" id="KW-0812">Transmembrane</keyword>
<dbReference type="AlphaFoldDB" id="A0AAD6BYZ9"/>
<feature type="transmembrane region" description="Helical" evidence="8">
    <location>
        <begin position="220"/>
        <end position="240"/>
    </location>
</feature>
<evidence type="ECO:0000313" key="11">
    <source>
        <dbReference type="Proteomes" id="UP001213681"/>
    </source>
</evidence>
<dbReference type="PANTHER" id="PTHR43791:SF26">
    <property type="entry name" value="ALLANTOATE TRANSPORTER, PUTATIVE (AFU_ORTHOLOGUE AFUA_5G09470)-RELATED"/>
    <property type="match status" value="1"/>
</dbReference>
<dbReference type="InterPro" id="IPR011701">
    <property type="entry name" value="MFS"/>
</dbReference>
<dbReference type="InterPro" id="IPR020846">
    <property type="entry name" value="MFS_dom"/>
</dbReference>
<feature type="transmembrane region" description="Helical" evidence="8">
    <location>
        <begin position="355"/>
        <end position="374"/>
    </location>
</feature>
<keyword evidence="2" id="KW-0813">Transport</keyword>
<organism evidence="10 11">
    <name type="scientific">Penicillium daleae</name>
    <dbReference type="NCBI Taxonomy" id="63821"/>
    <lineage>
        <taxon>Eukaryota</taxon>
        <taxon>Fungi</taxon>
        <taxon>Dikarya</taxon>
        <taxon>Ascomycota</taxon>
        <taxon>Pezizomycotina</taxon>
        <taxon>Eurotiomycetes</taxon>
        <taxon>Eurotiomycetidae</taxon>
        <taxon>Eurotiales</taxon>
        <taxon>Aspergillaceae</taxon>
        <taxon>Penicillium</taxon>
    </lineage>
</organism>
<feature type="transmembrane region" description="Helical" evidence="8">
    <location>
        <begin position="189"/>
        <end position="208"/>
    </location>
</feature>
<reference evidence="10" key="1">
    <citation type="submission" date="2022-12" db="EMBL/GenBank/DDBJ databases">
        <authorList>
            <person name="Petersen C."/>
        </authorList>
    </citation>
    <scope>NUCLEOTIDE SEQUENCE</scope>
    <source>
        <strain evidence="10">IBT 16125</strain>
    </source>
</reference>
<evidence type="ECO:0000256" key="2">
    <source>
        <dbReference type="ARBA" id="ARBA00022448"/>
    </source>
</evidence>
<keyword evidence="11" id="KW-1185">Reference proteome</keyword>
<protein>
    <recommendedName>
        <fullName evidence="9">Major facilitator superfamily (MFS) profile domain-containing protein</fullName>
    </recommendedName>
</protein>
<dbReference type="PANTHER" id="PTHR43791">
    <property type="entry name" value="PERMEASE-RELATED"/>
    <property type="match status" value="1"/>
</dbReference>
<dbReference type="FunFam" id="1.20.1250.20:FF:000064">
    <property type="entry name" value="MFS allantoate transporter"/>
    <property type="match status" value="1"/>
</dbReference>
<feature type="transmembrane region" description="Helical" evidence="8">
    <location>
        <begin position="94"/>
        <end position="114"/>
    </location>
</feature>
<accession>A0AAD6BYZ9</accession>
<feature type="region of interest" description="Disordered" evidence="7">
    <location>
        <begin position="1"/>
        <end position="25"/>
    </location>
</feature>
<comment type="subcellular location">
    <subcellularLocation>
        <location evidence="1">Membrane</location>
        <topology evidence="1">Multi-pass membrane protein</topology>
    </subcellularLocation>
</comment>
<dbReference type="GO" id="GO:0016020">
    <property type="term" value="C:membrane"/>
    <property type="evidence" value="ECO:0007669"/>
    <property type="project" value="UniProtKB-SubCell"/>
</dbReference>
<dbReference type="PROSITE" id="PS50850">
    <property type="entry name" value="MFS"/>
    <property type="match status" value="1"/>
</dbReference>
<evidence type="ECO:0000259" key="9">
    <source>
        <dbReference type="PROSITE" id="PS50850"/>
    </source>
</evidence>
<dbReference type="RefSeq" id="XP_056761550.1">
    <property type="nucleotide sequence ID" value="XM_056912701.1"/>
</dbReference>
<comment type="caution">
    <text evidence="10">The sequence shown here is derived from an EMBL/GenBank/DDBJ whole genome shotgun (WGS) entry which is preliminary data.</text>
</comment>
<gene>
    <name evidence="10" type="ORF">N7458_009319</name>
</gene>
<feature type="transmembrane region" description="Helical" evidence="8">
    <location>
        <begin position="157"/>
        <end position="177"/>
    </location>
</feature>
<evidence type="ECO:0000256" key="3">
    <source>
        <dbReference type="ARBA" id="ARBA00022692"/>
    </source>
</evidence>
<dbReference type="GeneID" id="81602944"/>
<comment type="similarity">
    <text evidence="6">Belongs to the major facilitator superfamily. Allantoate permease family.</text>
</comment>
<feature type="transmembrane region" description="Helical" evidence="8">
    <location>
        <begin position="433"/>
        <end position="454"/>
    </location>
</feature>
<keyword evidence="4 8" id="KW-1133">Transmembrane helix</keyword>
<feature type="transmembrane region" description="Helical" evidence="8">
    <location>
        <begin position="286"/>
        <end position="305"/>
    </location>
</feature>
<feature type="compositionally biased region" description="Basic and acidic residues" evidence="7">
    <location>
        <begin position="1"/>
        <end position="16"/>
    </location>
</feature>
<feature type="transmembrane region" description="Helical" evidence="8">
    <location>
        <begin position="126"/>
        <end position="145"/>
    </location>
</feature>
<name>A0AAD6BYZ9_9EURO</name>
<evidence type="ECO:0000256" key="4">
    <source>
        <dbReference type="ARBA" id="ARBA00022989"/>
    </source>
</evidence>
<dbReference type="Pfam" id="PF07690">
    <property type="entry name" value="MFS_1"/>
    <property type="match status" value="1"/>
</dbReference>
<dbReference type="SUPFAM" id="SSF103473">
    <property type="entry name" value="MFS general substrate transporter"/>
    <property type="match status" value="1"/>
</dbReference>
<evidence type="ECO:0000256" key="1">
    <source>
        <dbReference type="ARBA" id="ARBA00004141"/>
    </source>
</evidence>
<proteinExistence type="inferred from homology"/>
<evidence type="ECO:0000256" key="8">
    <source>
        <dbReference type="SAM" id="Phobius"/>
    </source>
</evidence>
<evidence type="ECO:0000256" key="6">
    <source>
        <dbReference type="ARBA" id="ARBA00037968"/>
    </source>
</evidence>
<dbReference type="GO" id="GO:0022857">
    <property type="term" value="F:transmembrane transporter activity"/>
    <property type="evidence" value="ECO:0007669"/>
    <property type="project" value="InterPro"/>
</dbReference>
<evidence type="ECO:0000256" key="5">
    <source>
        <dbReference type="ARBA" id="ARBA00023136"/>
    </source>
</evidence>